<evidence type="ECO:0000313" key="1">
    <source>
        <dbReference type="EMBL" id="MBA0585608.1"/>
    </source>
</evidence>
<accession>A0A7J8P8V5</accession>
<sequence length="154" mass="17647">MALVALSPFGDSDEFELMDGDITRSLINGIQPWTTDFNPVQPYSSVVKAWIRILGLSGFLYKIRMLEEIERLIRKVSKLDFNIDSRMRGKFTRMAVYVNLDKPLTSQVLVNNTLQRVEFESLSGMCFGLGHYDHLKEACPKDVIDLALMERKAR</sequence>
<dbReference type="EMBL" id="JABEZZ010000005">
    <property type="protein sequence ID" value="MBA0585608.1"/>
    <property type="molecule type" value="Genomic_DNA"/>
</dbReference>
<dbReference type="InterPro" id="IPR040256">
    <property type="entry name" value="At4g02000-like"/>
</dbReference>
<evidence type="ECO:0008006" key="3">
    <source>
        <dbReference type="Google" id="ProtNLM"/>
    </source>
</evidence>
<gene>
    <name evidence="1" type="ORF">Gorai_016377</name>
</gene>
<evidence type="ECO:0000313" key="2">
    <source>
        <dbReference type="Proteomes" id="UP000593578"/>
    </source>
</evidence>
<protein>
    <recommendedName>
        <fullName evidence="3">DUF4283 domain-containing protein</fullName>
    </recommendedName>
</protein>
<dbReference type="Proteomes" id="UP000593578">
    <property type="component" value="Unassembled WGS sequence"/>
</dbReference>
<dbReference type="PANTHER" id="PTHR31286">
    <property type="entry name" value="GLYCINE-RICH CELL WALL STRUCTURAL PROTEIN 1.8-LIKE"/>
    <property type="match status" value="1"/>
</dbReference>
<comment type="caution">
    <text evidence="1">The sequence shown here is derived from an EMBL/GenBank/DDBJ whole genome shotgun (WGS) entry which is preliminary data.</text>
</comment>
<organism evidence="1 2">
    <name type="scientific">Gossypium raimondii</name>
    <name type="common">Peruvian cotton</name>
    <name type="synonym">Gossypium klotzschianum subsp. raimondii</name>
    <dbReference type="NCBI Taxonomy" id="29730"/>
    <lineage>
        <taxon>Eukaryota</taxon>
        <taxon>Viridiplantae</taxon>
        <taxon>Streptophyta</taxon>
        <taxon>Embryophyta</taxon>
        <taxon>Tracheophyta</taxon>
        <taxon>Spermatophyta</taxon>
        <taxon>Magnoliopsida</taxon>
        <taxon>eudicotyledons</taxon>
        <taxon>Gunneridae</taxon>
        <taxon>Pentapetalae</taxon>
        <taxon>rosids</taxon>
        <taxon>malvids</taxon>
        <taxon>Malvales</taxon>
        <taxon>Malvaceae</taxon>
        <taxon>Malvoideae</taxon>
        <taxon>Gossypium</taxon>
    </lineage>
</organism>
<name>A0A7J8P8V5_GOSRA</name>
<dbReference type="PANTHER" id="PTHR31286:SF173">
    <property type="entry name" value="DUF4283 DOMAIN-CONTAINING PROTEIN"/>
    <property type="match status" value="1"/>
</dbReference>
<dbReference type="AlphaFoldDB" id="A0A7J8P8V5"/>
<proteinExistence type="predicted"/>
<reference evidence="1 2" key="1">
    <citation type="journal article" date="2019" name="Genome Biol. Evol.">
        <title>Insights into the evolution of the New World diploid cottons (Gossypium, subgenus Houzingenia) based on genome sequencing.</title>
        <authorList>
            <person name="Grover C.E."/>
            <person name="Arick M.A. 2nd"/>
            <person name="Thrash A."/>
            <person name="Conover J.L."/>
            <person name="Sanders W.S."/>
            <person name="Peterson D.G."/>
            <person name="Frelichowski J.E."/>
            <person name="Scheffler J.A."/>
            <person name="Scheffler B.E."/>
            <person name="Wendel J.F."/>
        </authorList>
    </citation>
    <scope>NUCLEOTIDE SEQUENCE [LARGE SCALE GENOMIC DNA]</scope>
    <source>
        <strain evidence="1">8</strain>
        <tissue evidence="1">Leaf</tissue>
    </source>
</reference>